<evidence type="ECO:0000256" key="1">
    <source>
        <dbReference type="SAM" id="MobiDB-lite"/>
    </source>
</evidence>
<reference evidence="2 3" key="1">
    <citation type="submission" date="2015-10" db="EMBL/GenBank/DDBJ databases">
        <title>Genome analyses suggest a sexual origin of heterokaryosis in a supposedly ancient asexual fungus.</title>
        <authorList>
            <person name="Ropars J."/>
            <person name="Sedzielewska K."/>
            <person name="Noel J."/>
            <person name="Charron P."/>
            <person name="Farinelli L."/>
            <person name="Marton T."/>
            <person name="Kruger M."/>
            <person name="Pelin A."/>
            <person name="Brachmann A."/>
            <person name="Corradi N."/>
        </authorList>
    </citation>
    <scope>NUCLEOTIDE SEQUENCE [LARGE SCALE GENOMIC DNA]</scope>
    <source>
        <strain evidence="2 3">A4</strain>
    </source>
</reference>
<dbReference type="AlphaFoldDB" id="A0A2I1HWI5"/>
<gene>
    <name evidence="2" type="ORF">RhiirA4_531865</name>
</gene>
<organism evidence="2 3">
    <name type="scientific">Rhizophagus irregularis</name>
    <dbReference type="NCBI Taxonomy" id="588596"/>
    <lineage>
        <taxon>Eukaryota</taxon>
        <taxon>Fungi</taxon>
        <taxon>Fungi incertae sedis</taxon>
        <taxon>Mucoromycota</taxon>
        <taxon>Glomeromycotina</taxon>
        <taxon>Glomeromycetes</taxon>
        <taxon>Glomerales</taxon>
        <taxon>Glomeraceae</taxon>
        <taxon>Rhizophagus</taxon>
    </lineage>
</organism>
<feature type="non-terminal residue" evidence="2">
    <location>
        <position position="1"/>
    </location>
</feature>
<proteinExistence type="predicted"/>
<dbReference type="Proteomes" id="UP000234323">
    <property type="component" value="Unassembled WGS sequence"/>
</dbReference>
<name>A0A2I1HWI5_9GLOM</name>
<feature type="compositionally biased region" description="Polar residues" evidence="1">
    <location>
        <begin position="27"/>
        <end position="38"/>
    </location>
</feature>
<evidence type="ECO:0000313" key="2">
    <source>
        <dbReference type="EMBL" id="PKY63250.1"/>
    </source>
</evidence>
<protein>
    <submittedName>
        <fullName evidence="2">Uncharacterized protein</fullName>
    </submittedName>
</protein>
<dbReference type="EMBL" id="LLXI01009534">
    <property type="protein sequence ID" value="PKY63250.1"/>
    <property type="molecule type" value="Genomic_DNA"/>
</dbReference>
<feature type="region of interest" description="Disordered" evidence="1">
    <location>
        <begin position="24"/>
        <end position="80"/>
    </location>
</feature>
<feature type="compositionally biased region" description="Basic residues" evidence="1">
    <location>
        <begin position="67"/>
        <end position="77"/>
    </location>
</feature>
<accession>A0A2I1HWI5</accession>
<sequence length="102" mass="11531">WQSYYQQLYVLVPLGQILTLKFGGKSGSNTNNSESAHSMENDLMNDVIKQLKSTKPSLKRNLTSSNNRKKSLKKGKKEKNEETLTINEISELEIEEIKGACI</sequence>
<evidence type="ECO:0000313" key="3">
    <source>
        <dbReference type="Proteomes" id="UP000234323"/>
    </source>
</evidence>
<comment type="caution">
    <text evidence="2">The sequence shown here is derived from an EMBL/GenBank/DDBJ whole genome shotgun (WGS) entry which is preliminary data.</text>
</comment>
<keyword evidence="3" id="KW-1185">Reference proteome</keyword>